<feature type="region of interest" description="Disordered" evidence="1">
    <location>
        <begin position="392"/>
        <end position="413"/>
    </location>
</feature>
<keyword evidence="3" id="KW-0282">Flagellum</keyword>
<keyword evidence="3" id="KW-0969">Cilium</keyword>
<keyword evidence="3" id="KW-0966">Cell projection</keyword>
<organism evidence="3 4">
    <name type="scientific">Candidatus Pristimantibacillus lignocellulolyticus</name>
    <dbReference type="NCBI Taxonomy" id="2994561"/>
    <lineage>
        <taxon>Bacteria</taxon>
        <taxon>Bacillati</taxon>
        <taxon>Bacillota</taxon>
        <taxon>Bacilli</taxon>
        <taxon>Bacillales</taxon>
        <taxon>Paenibacillaceae</taxon>
        <taxon>Candidatus Pristimantibacillus</taxon>
    </lineage>
</organism>
<feature type="domain" description="Flagellar hook-length control protein-like C-terminal" evidence="2">
    <location>
        <begin position="314"/>
        <end position="384"/>
    </location>
</feature>
<sequence>MELSNVLSSGVVMGSVSSTSGQATSSTEGATFQNQLVQIVNNQATTAGSTETAIAAGALTQLVGSLPILADETLSTEELDQLVENLLDQLETLKDEELTGEQLSLLDSLMQQLTALVQVITLQNEQPTISFDVEVDEALIATTNNSQHATVTKLQDQLLLLQQSLHEGSMKIIQGKQPEVIITNQLQHLQSSLDDLVKELKVKQSDSNLVNTSPFVEVSKENSAASHLQRLSQEMAFTSASLTNQTEVVTQTEADDLQSQPTTALAMLKADNAKDFLPLLAKTSATTTSAFVLANEFADTMEGLIVQKFNISSLNGLTEARLMLTPENLGHVDVKISMQNGILTAIFQAETAMGKDAIENQMVQLRASLASQGITVDKIEVTQTAFAAELSQQQKQGSQQHLQDQNGKNNNNVDENFEEQLLTNASHKELGYGRAVNEMV</sequence>
<evidence type="ECO:0000313" key="4">
    <source>
        <dbReference type="Proteomes" id="UP001056756"/>
    </source>
</evidence>
<dbReference type="InterPro" id="IPR038610">
    <property type="entry name" value="FliK-like_C_sf"/>
</dbReference>
<dbReference type="KEGG" id="plig:NAG76_16450"/>
<protein>
    <submittedName>
        <fullName evidence="3">Flagellar hook-length control protein FliK</fullName>
    </submittedName>
</protein>
<gene>
    <name evidence="3" type="ORF">NAG76_16450</name>
</gene>
<accession>A0A9J6ZBD5</accession>
<dbReference type="InterPro" id="IPR021136">
    <property type="entry name" value="Flagellar_hook_control-like_C"/>
</dbReference>
<evidence type="ECO:0000313" key="3">
    <source>
        <dbReference type="EMBL" id="URN93410.1"/>
    </source>
</evidence>
<feature type="compositionally biased region" description="Low complexity" evidence="1">
    <location>
        <begin position="392"/>
        <end position="405"/>
    </location>
</feature>
<evidence type="ECO:0000259" key="2">
    <source>
        <dbReference type="Pfam" id="PF02120"/>
    </source>
</evidence>
<dbReference type="Proteomes" id="UP001056756">
    <property type="component" value="Chromosome"/>
</dbReference>
<dbReference type="CDD" id="cd17470">
    <property type="entry name" value="T3SS_Flik_C"/>
    <property type="match status" value="1"/>
</dbReference>
<evidence type="ECO:0000256" key="1">
    <source>
        <dbReference type="SAM" id="MobiDB-lite"/>
    </source>
</evidence>
<dbReference type="Gene3D" id="3.30.750.140">
    <property type="match status" value="1"/>
</dbReference>
<proteinExistence type="predicted"/>
<dbReference type="EMBL" id="CP097899">
    <property type="protein sequence ID" value="URN93410.1"/>
    <property type="molecule type" value="Genomic_DNA"/>
</dbReference>
<reference evidence="3" key="1">
    <citation type="submission" date="2022-05" db="EMBL/GenBank/DDBJ databases">
        <title>Novel bacterial taxa in a minimal lignocellulolytic consortium and its capacity to transform plastics disclosed by genome-resolved metagenomics.</title>
        <authorList>
            <person name="Rodriguez C.A.D."/>
            <person name="Diaz-Garcia L."/>
            <person name="Herrera K."/>
            <person name="Tarazona N.A."/>
            <person name="Sproer C."/>
            <person name="Overmann J."/>
            <person name="Jimenez D.J."/>
        </authorList>
    </citation>
    <scope>NUCLEOTIDE SEQUENCE</scope>
    <source>
        <strain evidence="3">MAG5</strain>
    </source>
</reference>
<dbReference type="AlphaFoldDB" id="A0A9J6ZBD5"/>
<name>A0A9J6ZBD5_9BACL</name>
<dbReference type="Pfam" id="PF02120">
    <property type="entry name" value="Flg_hook"/>
    <property type="match status" value="1"/>
</dbReference>